<keyword evidence="1" id="KW-0812">Transmembrane</keyword>
<gene>
    <name evidence="2" type="ORF">SAMN04489760_12142</name>
</gene>
<feature type="transmembrane region" description="Helical" evidence="1">
    <location>
        <begin position="123"/>
        <end position="148"/>
    </location>
</feature>
<feature type="transmembrane region" description="Helical" evidence="1">
    <location>
        <begin position="80"/>
        <end position="103"/>
    </location>
</feature>
<feature type="transmembrane region" description="Helical" evidence="1">
    <location>
        <begin position="290"/>
        <end position="317"/>
    </location>
</feature>
<dbReference type="InterPro" id="IPR031563">
    <property type="entry name" value="MOT1/MOT2"/>
</dbReference>
<feature type="transmembrane region" description="Helical" evidence="1">
    <location>
        <begin position="338"/>
        <end position="365"/>
    </location>
</feature>
<keyword evidence="1" id="KW-1133">Transmembrane helix</keyword>
<dbReference type="AlphaFoldDB" id="A0A1H7Z9T4"/>
<dbReference type="OrthoDB" id="7361398at2"/>
<reference evidence="2 3" key="1">
    <citation type="submission" date="2016-10" db="EMBL/GenBank/DDBJ databases">
        <authorList>
            <person name="de Groot N.N."/>
        </authorList>
    </citation>
    <scope>NUCLEOTIDE SEQUENCE [LARGE SCALE GENOMIC DNA]</scope>
    <source>
        <strain evidence="2 3">DSM 8423</strain>
    </source>
</reference>
<dbReference type="RefSeq" id="WP_093884129.1">
    <property type="nucleotide sequence ID" value="NZ_FOBS01000021.1"/>
</dbReference>
<evidence type="ECO:0000313" key="2">
    <source>
        <dbReference type="EMBL" id="SEM55170.1"/>
    </source>
</evidence>
<keyword evidence="3" id="KW-1185">Reference proteome</keyword>
<dbReference type="EMBL" id="FOBS01000021">
    <property type="protein sequence ID" value="SEM55170.1"/>
    <property type="molecule type" value="Genomic_DNA"/>
</dbReference>
<dbReference type="PANTHER" id="PTHR31970">
    <property type="match status" value="1"/>
</dbReference>
<dbReference type="Pfam" id="PF16983">
    <property type="entry name" value="MFS_MOT1"/>
    <property type="match status" value="2"/>
</dbReference>
<feature type="transmembrane region" description="Helical" evidence="1">
    <location>
        <begin position="201"/>
        <end position="227"/>
    </location>
</feature>
<evidence type="ECO:0000256" key="1">
    <source>
        <dbReference type="SAM" id="Phobius"/>
    </source>
</evidence>
<keyword evidence="1" id="KW-0472">Membrane</keyword>
<proteinExistence type="predicted"/>
<protein>
    <submittedName>
        <fullName evidence="2">Molybdate transporter of MFS superfamily protein</fullName>
    </submittedName>
</protein>
<organism evidence="2 3">
    <name type="scientific">Syntrophus gentianae</name>
    <dbReference type="NCBI Taxonomy" id="43775"/>
    <lineage>
        <taxon>Bacteria</taxon>
        <taxon>Pseudomonadati</taxon>
        <taxon>Thermodesulfobacteriota</taxon>
        <taxon>Syntrophia</taxon>
        <taxon>Syntrophales</taxon>
        <taxon>Syntrophaceae</taxon>
        <taxon>Syntrophus</taxon>
    </lineage>
</organism>
<evidence type="ECO:0000313" key="3">
    <source>
        <dbReference type="Proteomes" id="UP000198744"/>
    </source>
</evidence>
<accession>A0A1H7Z9T4</accession>
<dbReference type="Proteomes" id="UP000198744">
    <property type="component" value="Unassembled WGS sequence"/>
</dbReference>
<dbReference type="PANTHER" id="PTHR31970:SF9">
    <property type="entry name" value="MOLYBDATE TRANSPORTER 2"/>
    <property type="match status" value="1"/>
</dbReference>
<feature type="transmembrane region" description="Helical" evidence="1">
    <location>
        <begin position="155"/>
        <end position="172"/>
    </location>
</feature>
<name>A0A1H7Z9T4_9BACT</name>
<dbReference type="GO" id="GO:0015098">
    <property type="term" value="F:molybdate ion transmembrane transporter activity"/>
    <property type="evidence" value="ECO:0007669"/>
    <property type="project" value="InterPro"/>
</dbReference>
<sequence>MKIKSFEFSLRELGGAMGDFGTLFPLAIGYIYVCGLNPSGFLVMMGLANIVTGLVYRLPMPIEPMKVLAIVAIAQHWAPSMVYASGFGMGLIWILFAITGLVGRLAKWTPPSVIRGIQAALGVMLAIEAVKLLSAGWTLGLISLLIVLALRKNRYAPAAVVLMALGISVMSAKGEFHHVAAPGFSLPPLTTFTLREVWDTLVLAGFAQIPLTITNATIATAALLSSYWPDRPVTVRKLSWNQGIMNAVLPFLGGMPMCHGAGGLAGQYYFGARTGGANILEGMIEISLGLFLSASIAGLFSLFPGAIVGAMMFMVGIELMKFAREIKAGKDLIPLGTTLVISLLSNMAYGFLAGLVVHYLMLLLFRSRSV</sequence>
<dbReference type="STRING" id="43775.SAMN04489760_12142"/>
<feature type="transmembrane region" description="Helical" evidence="1">
    <location>
        <begin position="39"/>
        <end position="59"/>
    </location>
</feature>
<feature type="transmembrane region" description="Helical" evidence="1">
    <location>
        <begin position="12"/>
        <end position="33"/>
    </location>
</feature>
<feature type="transmembrane region" description="Helical" evidence="1">
    <location>
        <begin position="248"/>
        <end position="270"/>
    </location>
</feature>